<keyword evidence="21" id="KW-1185">Reference proteome</keyword>
<keyword evidence="7 17" id="KW-0812">Transmembrane</keyword>
<dbReference type="GO" id="GO:0008273">
    <property type="term" value="F:calcium, potassium:sodium antiporter activity"/>
    <property type="evidence" value="ECO:0007669"/>
    <property type="project" value="TreeGrafter"/>
</dbReference>
<keyword evidence="10" id="KW-0769">Symport</keyword>
<keyword evidence="5" id="KW-0633">Potassium transport</keyword>
<evidence type="ECO:0000256" key="4">
    <source>
        <dbReference type="ARBA" id="ARBA00022449"/>
    </source>
</evidence>
<reference evidence="20 21" key="1">
    <citation type="submission" date="2015-09" db="EMBL/GenBank/DDBJ databases">
        <title>Draft genome of the scarab beetle Oryctes borbonicus.</title>
        <authorList>
            <person name="Meyer J.M."/>
            <person name="Markov G.V."/>
            <person name="Baskaran P."/>
            <person name="Herrmann M."/>
            <person name="Sommer R.J."/>
            <person name="Roedelsperger C."/>
        </authorList>
    </citation>
    <scope>NUCLEOTIDE SEQUENCE [LARGE SCALE GENOMIC DNA]</scope>
    <source>
        <strain evidence="20">OB123</strain>
        <tissue evidence="20">Whole animal</tissue>
    </source>
</reference>
<feature type="transmembrane region" description="Helical" evidence="17">
    <location>
        <begin position="499"/>
        <end position="519"/>
    </location>
</feature>
<evidence type="ECO:0000256" key="8">
    <source>
        <dbReference type="ARBA" id="ARBA00022729"/>
    </source>
</evidence>
<organism evidence="20 21">
    <name type="scientific">Oryctes borbonicus</name>
    <dbReference type="NCBI Taxonomy" id="1629725"/>
    <lineage>
        <taxon>Eukaryota</taxon>
        <taxon>Metazoa</taxon>
        <taxon>Ecdysozoa</taxon>
        <taxon>Arthropoda</taxon>
        <taxon>Hexapoda</taxon>
        <taxon>Insecta</taxon>
        <taxon>Pterygota</taxon>
        <taxon>Neoptera</taxon>
        <taxon>Endopterygota</taxon>
        <taxon>Coleoptera</taxon>
        <taxon>Polyphaga</taxon>
        <taxon>Scarabaeiformia</taxon>
        <taxon>Scarabaeidae</taxon>
        <taxon>Dynastinae</taxon>
        <taxon>Oryctes</taxon>
    </lineage>
</organism>
<evidence type="ECO:0000313" key="20">
    <source>
        <dbReference type="EMBL" id="KRT79859.1"/>
    </source>
</evidence>
<evidence type="ECO:0000256" key="2">
    <source>
        <dbReference type="ARBA" id="ARBA00005364"/>
    </source>
</evidence>
<dbReference type="FunFam" id="1.20.1420.30:FF:000009">
    <property type="entry name" value="sodium/potassium/calcium exchanger 5 isoform X2"/>
    <property type="match status" value="1"/>
</dbReference>
<feature type="transmembrane region" description="Helical" evidence="17">
    <location>
        <begin position="210"/>
        <end position="227"/>
    </location>
</feature>
<evidence type="ECO:0000256" key="18">
    <source>
        <dbReference type="SAM" id="SignalP"/>
    </source>
</evidence>
<evidence type="ECO:0000256" key="12">
    <source>
        <dbReference type="ARBA" id="ARBA00022989"/>
    </source>
</evidence>
<keyword evidence="15 17" id="KW-0472">Membrane</keyword>
<evidence type="ECO:0000256" key="5">
    <source>
        <dbReference type="ARBA" id="ARBA00022538"/>
    </source>
</evidence>
<evidence type="ECO:0000256" key="10">
    <source>
        <dbReference type="ARBA" id="ARBA00022847"/>
    </source>
</evidence>
<feature type="non-terminal residue" evidence="20">
    <location>
        <position position="520"/>
    </location>
</feature>
<keyword evidence="16" id="KW-0739">Sodium transport</keyword>
<evidence type="ECO:0000259" key="19">
    <source>
        <dbReference type="Pfam" id="PF01699"/>
    </source>
</evidence>
<dbReference type="Gene3D" id="1.20.1420.30">
    <property type="entry name" value="NCX, central ion-binding region"/>
    <property type="match status" value="2"/>
</dbReference>
<feature type="transmembrane region" description="Helical" evidence="17">
    <location>
        <begin position="103"/>
        <end position="125"/>
    </location>
</feature>
<feature type="domain" description="Sodium/calcium exchanger membrane region" evidence="19">
    <location>
        <begin position="111"/>
        <end position="253"/>
    </location>
</feature>
<evidence type="ECO:0000256" key="13">
    <source>
        <dbReference type="ARBA" id="ARBA00023053"/>
    </source>
</evidence>
<dbReference type="OrthoDB" id="2127281at2759"/>
<evidence type="ECO:0000256" key="16">
    <source>
        <dbReference type="ARBA" id="ARBA00023201"/>
    </source>
</evidence>
<evidence type="ECO:0000313" key="21">
    <source>
        <dbReference type="Proteomes" id="UP000051574"/>
    </source>
</evidence>
<dbReference type="GO" id="GO:0006874">
    <property type="term" value="P:intracellular calcium ion homeostasis"/>
    <property type="evidence" value="ECO:0007669"/>
    <property type="project" value="TreeGrafter"/>
</dbReference>
<keyword evidence="6" id="KW-0109">Calcium transport</keyword>
<evidence type="ECO:0000256" key="3">
    <source>
        <dbReference type="ARBA" id="ARBA00022448"/>
    </source>
</evidence>
<evidence type="ECO:0000256" key="17">
    <source>
        <dbReference type="SAM" id="Phobius"/>
    </source>
</evidence>
<feature type="transmembrane region" description="Helical" evidence="17">
    <location>
        <begin position="467"/>
        <end position="487"/>
    </location>
</feature>
<protein>
    <recommendedName>
        <fullName evidence="19">Sodium/calcium exchanger membrane region domain-containing protein</fullName>
    </recommendedName>
</protein>
<comment type="similarity">
    <text evidence="2">Belongs to the Ca(2+):cation antiporter (CaCA) (TC 2.A.19) family. SLC24A subfamily.</text>
</comment>
<dbReference type="InterPro" id="IPR004481">
    <property type="entry name" value="K/Na/Ca-exchanger"/>
</dbReference>
<dbReference type="AlphaFoldDB" id="A0A0T6AXF0"/>
<evidence type="ECO:0000256" key="7">
    <source>
        <dbReference type="ARBA" id="ARBA00022692"/>
    </source>
</evidence>
<feature type="chain" id="PRO_5006668197" description="Sodium/calcium exchanger membrane region domain-containing protein" evidence="18">
    <location>
        <begin position="20"/>
        <end position="520"/>
    </location>
</feature>
<proteinExistence type="inferred from homology"/>
<keyword evidence="8 18" id="KW-0732">Signal</keyword>
<accession>A0A0T6AXF0</accession>
<evidence type="ECO:0000256" key="14">
    <source>
        <dbReference type="ARBA" id="ARBA00023065"/>
    </source>
</evidence>
<dbReference type="EMBL" id="LJIG01022574">
    <property type="protein sequence ID" value="KRT79859.1"/>
    <property type="molecule type" value="Genomic_DNA"/>
</dbReference>
<gene>
    <name evidence="20" type="ORF">AMK59_7189</name>
</gene>
<dbReference type="Proteomes" id="UP000051574">
    <property type="component" value="Unassembled WGS sequence"/>
</dbReference>
<dbReference type="GO" id="GO:0005886">
    <property type="term" value="C:plasma membrane"/>
    <property type="evidence" value="ECO:0007669"/>
    <property type="project" value="TreeGrafter"/>
</dbReference>
<dbReference type="NCBIfam" id="TIGR00367">
    <property type="entry name" value="calcium/sodium antiporter"/>
    <property type="match status" value="1"/>
</dbReference>
<keyword evidence="9" id="KW-0106">Calcium</keyword>
<dbReference type="PANTHER" id="PTHR10846">
    <property type="entry name" value="SODIUM/POTASSIUM/CALCIUM EXCHANGER"/>
    <property type="match status" value="1"/>
</dbReference>
<evidence type="ECO:0000256" key="9">
    <source>
        <dbReference type="ARBA" id="ARBA00022837"/>
    </source>
</evidence>
<feature type="transmembrane region" description="Helical" evidence="17">
    <location>
        <begin position="233"/>
        <end position="251"/>
    </location>
</feature>
<feature type="transmembrane region" description="Helical" evidence="17">
    <location>
        <begin position="428"/>
        <end position="447"/>
    </location>
</feature>
<comment type="subcellular location">
    <subcellularLocation>
        <location evidence="1">Membrane</location>
        <topology evidence="1">Multi-pass membrane protein</topology>
    </subcellularLocation>
</comment>
<feature type="transmembrane region" description="Helical" evidence="17">
    <location>
        <begin position="395"/>
        <end position="416"/>
    </location>
</feature>
<name>A0A0T6AXF0_9SCAR</name>
<feature type="transmembrane region" description="Helical" evidence="17">
    <location>
        <begin position="175"/>
        <end position="198"/>
    </location>
</feature>
<feature type="signal peptide" evidence="18">
    <location>
        <begin position="1"/>
        <end position="19"/>
    </location>
</feature>
<keyword evidence="12 17" id="KW-1133">Transmembrane helix</keyword>
<evidence type="ECO:0000256" key="11">
    <source>
        <dbReference type="ARBA" id="ARBA00022958"/>
    </source>
</evidence>
<dbReference type="GO" id="GO:0015293">
    <property type="term" value="F:symporter activity"/>
    <property type="evidence" value="ECO:0007669"/>
    <property type="project" value="UniProtKB-KW"/>
</dbReference>
<dbReference type="InterPro" id="IPR004837">
    <property type="entry name" value="NaCa_Exmemb"/>
</dbReference>
<dbReference type="InterPro" id="IPR044880">
    <property type="entry name" value="NCX_ion-bd_dom_sf"/>
</dbReference>
<keyword evidence="14" id="KW-0406">Ion transport</keyword>
<evidence type="ECO:0000256" key="6">
    <source>
        <dbReference type="ARBA" id="ARBA00022568"/>
    </source>
</evidence>
<evidence type="ECO:0000256" key="15">
    <source>
        <dbReference type="ARBA" id="ARBA00023136"/>
    </source>
</evidence>
<dbReference type="Pfam" id="PF01699">
    <property type="entry name" value="Na_Ca_ex"/>
    <property type="match status" value="2"/>
</dbReference>
<feature type="transmembrane region" description="Helical" evidence="17">
    <location>
        <begin position="364"/>
        <end position="389"/>
    </location>
</feature>
<evidence type="ECO:0000256" key="1">
    <source>
        <dbReference type="ARBA" id="ARBA00004141"/>
    </source>
</evidence>
<keyword evidence="13" id="KW-0915">Sodium</keyword>
<keyword evidence="3" id="KW-0813">Transport</keyword>
<feature type="transmembrane region" description="Helical" evidence="17">
    <location>
        <begin position="146"/>
        <end position="169"/>
    </location>
</feature>
<keyword evidence="11" id="KW-0630">Potassium</keyword>
<dbReference type="GO" id="GO:0005262">
    <property type="term" value="F:calcium channel activity"/>
    <property type="evidence" value="ECO:0007669"/>
    <property type="project" value="TreeGrafter"/>
</dbReference>
<dbReference type="PANTHER" id="PTHR10846:SF2">
    <property type="entry name" value="RE48874P"/>
    <property type="match status" value="1"/>
</dbReference>
<keyword evidence="4" id="KW-0050">Antiport</keyword>
<sequence length="520" mass="57772">MLKIKLCLMISSCLVLTYQQDIVQGSLDIPSQVSNVSGENLNLLPSEFLQQNANATKAVAHAKRRAHIWFAMPRTANNDTNDYLECGSSADDFPPFFTPKQTLQGAIIVHIVICIYCFCLIAIVCDQYFIPCVEQICKTLDLSEDVAAATFMAIATSAPELFVNVIGTFVTQSDIGIGTIVGSSMFNTIGVASIGGLAAPVPIKIAWWPVTRDVILYICAVVFLVLISWDGHIFWYEALTMFTGYFVYFFVMVMNERISNIVHNLVNRIRNRKNEKKALATSESSSSTVTSCYLDEPMSKYVESRASDLENQIIDSKEEYNIYKFPKSGRWYRAFFIFTWPIRFLAYYTIPDCRKHPKLFPITFIMCIIWIGANSYLVSWMVTIVGITFGIPDAVLGLTFLAVGGCLPESFSIAILSRKGEGRMGVSNALGANTLNILLSLGLPWFIKTVLPGPYEDSFVNIQSGSLEYTILGLIGVAITLYISLLFTKFHLSRASGAITLACYFGFLALAIVADMVFFK</sequence>
<comment type="caution">
    <text evidence="20">The sequence shown here is derived from an EMBL/GenBank/DDBJ whole genome shotgun (WGS) entry which is preliminary data.</text>
</comment>
<feature type="domain" description="Sodium/calcium exchanger membrane region" evidence="19">
    <location>
        <begin position="361"/>
        <end position="512"/>
    </location>
</feature>